<feature type="binding site" evidence="8">
    <location>
        <position position="159"/>
    </location>
    <ligand>
        <name>Zn(2+)</name>
        <dbReference type="ChEBI" id="CHEBI:29105"/>
        <label>1</label>
    </ligand>
</feature>
<comment type="catalytic activity">
    <reaction evidence="8">
        <text>[amino-group carrier protein]-C-terminal-gamma-(L-lysyl)-L-glutamate + H2O = [amino-group carrier protein]-C-terminal-L-glutamate + L-lysine</text>
        <dbReference type="Rhea" id="RHEA:48684"/>
        <dbReference type="Rhea" id="RHEA-COMP:9693"/>
        <dbReference type="Rhea" id="RHEA-COMP:9715"/>
        <dbReference type="ChEBI" id="CHEBI:15377"/>
        <dbReference type="ChEBI" id="CHEBI:32551"/>
        <dbReference type="ChEBI" id="CHEBI:78525"/>
        <dbReference type="ChEBI" id="CHEBI:78526"/>
        <dbReference type="EC" id="3.5.1.130"/>
    </reaction>
</comment>
<feature type="binding site" evidence="8">
    <location>
        <position position="102"/>
    </location>
    <ligand>
        <name>Zn(2+)</name>
        <dbReference type="ChEBI" id="CHEBI:29105"/>
        <label>1</label>
    </ligand>
</feature>
<dbReference type="InterPro" id="IPR002933">
    <property type="entry name" value="Peptidase_M20"/>
</dbReference>
<comment type="function">
    <text evidence="8">Catalyzes the release of L-lysine from [LysW]-gamma-L-lysine.</text>
</comment>
<gene>
    <name evidence="8" type="primary">lysK</name>
    <name evidence="9" type="ORF">BOO71_0000319</name>
</gene>
<keyword evidence="7 8" id="KW-0170">Cobalt</keyword>
<evidence type="ECO:0000256" key="8">
    <source>
        <dbReference type="HAMAP-Rule" id="MF_01120"/>
    </source>
</evidence>
<keyword evidence="5 8" id="KW-0862">Zinc</keyword>
<dbReference type="Proteomes" id="UP000186607">
    <property type="component" value="Unassembled WGS sequence"/>
</dbReference>
<dbReference type="InterPro" id="IPR010175">
    <property type="entry name" value="LysK"/>
</dbReference>
<evidence type="ECO:0000256" key="6">
    <source>
        <dbReference type="ARBA" id="ARBA00023154"/>
    </source>
</evidence>
<proteinExistence type="inferred from homology"/>
<dbReference type="GO" id="GO:0016811">
    <property type="term" value="F:hydrolase activity, acting on carbon-nitrogen (but not peptide) bonds, in linear amides"/>
    <property type="evidence" value="ECO:0007669"/>
    <property type="project" value="UniProtKB-UniRule"/>
</dbReference>
<dbReference type="GO" id="GO:0019878">
    <property type="term" value="P:lysine biosynthetic process via aminoadipic acid"/>
    <property type="evidence" value="ECO:0007669"/>
    <property type="project" value="UniProtKB-UniRule"/>
</dbReference>
<dbReference type="RefSeq" id="WP_075830062.1">
    <property type="nucleotide sequence ID" value="NZ_MSTI01000005.1"/>
</dbReference>
<dbReference type="InterPro" id="IPR001261">
    <property type="entry name" value="ArgE/DapE_CS"/>
</dbReference>
<evidence type="ECO:0000256" key="3">
    <source>
        <dbReference type="ARBA" id="ARBA00022723"/>
    </source>
</evidence>
<evidence type="ECO:0000256" key="5">
    <source>
        <dbReference type="ARBA" id="ARBA00022833"/>
    </source>
</evidence>
<feature type="binding site" evidence="8">
    <location>
        <position position="136"/>
    </location>
    <ligand>
        <name>Zn(2+)</name>
        <dbReference type="ChEBI" id="CHEBI:29105"/>
        <label>2</label>
    </ligand>
</feature>
<feature type="active site" evidence="8">
    <location>
        <position position="79"/>
    </location>
</feature>
<reference evidence="9 10" key="1">
    <citation type="submission" date="2017-01" db="EMBL/GenBank/DDBJ databases">
        <title>Genome Analysis of Deinococcus marmoris KOPRI26562.</title>
        <authorList>
            <person name="Kim J.H."/>
            <person name="Oh H.-M."/>
        </authorList>
    </citation>
    <scope>NUCLEOTIDE SEQUENCE [LARGE SCALE GENOMIC DNA]</scope>
    <source>
        <strain evidence="9 10">KOPRI26562</strain>
    </source>
</reference>
<feature type="binding site" evidence="8">
    <location>
        <position position="77"/>
    </location>
    <ligand>
        <name>Zn(2+)</name>
        <dbReference type="ChEBI" id="CHEBI:29105"/>
        <label>1</label>
    </ligand>
</feature>
<accession>A0A1U7P523</accession>
<dbReference type="InterPro" id="IPR050072">
    <property type="entry name" value="Peptidase_M20A"/>
</dbReference>
<dbReference type="NCBIfam" id="TIGR01902">
    <property type="entry name" value="dapE-lys-deAc"/>
    <property type="match status" value="1"/>
</dbReference>
<evidence type="ECO:0000256" key="1">
    <source>
        <dbReference type="ARBA" id="ARBA00022490"/>
    </source>
</evidence>
<keyword evidence="6 8" id="KW-0457">Lysine biosynthesis</keyword>
<dbReference type="AlphaFoldDB" id="A0A1U7P523"/>
<comment type="subcellular location">
    <subcellularLocation>
        <location evidence="8">Cytoplasm</location>
    </subcellularLocation>
</comment>
<dbReference type="Pfam" id="PF01546">
    <property type="entry name" value="Peptidase_M20"/>
    <property type="match status" value="1"/>
</dbReference>
<dbReference type="Gene3D" id="3.40.630.10">
    <property type="entry name" value="Zn peptidases"/>
    <property type="match status" value="2"/>
</dbReference>
<keyword evidence="1 8" id="KW-0963">Cytoplasm</keyword>
<comment type="caution">
    <text evidence="9">The sequence shown here is derived from an EMBL/GenBank/DDBJ whole genome shotgun (WGS) entry which is preliminary data.</text>
</comment>
<dbReference type="eggNOG" id="COG0624">
    <property type="taxonomic scope" value="Bacteria"/>
</dbReference>
<dbReference type="GO" id="GO:0050897">
    <property type="term" value="F:cobalt ion binding"/>
    <property type="evidence" value="ECO:0007669"/>
    <property type="project" value="UniProtKB-UniRule"/>
</dbReference>
<comment type="pathway">
    <text evidence="8">Amino-acid biosynthesis; L-lysine biosynthesis via AAA pathway; L-lysine from L-alpha-aminoadipate (Thermus route): step 5/5.</text>
</comment>
<dbReference type="PANTHER" id="PTHR43808">
    <property type="entry name" value="ACETYLORNITHINE DEACETYLASE"/>
    <property type="match status" value="1"/>
</dbReference>
<feature type="binding site" evidence="8">
    <location>
        <position position="102"/>
    </location>
    <ligand>
        <name>Zn(2+)</name>
        <dbReference type="ChEBI" id="CHEBI:29105"/>
        <label>2</label>
    </ligand>
</feature>
<evidence type="ECO:0000313" key="10">
    <source>
        <dbReference type="Proteomes" id="UP000186607"/>
    </source>
</evidence>
<comment type="similarity">
    <text evidence="8">Belongs to the peptidase M20A family. LysK subfamily.</text>
</comment>
<dbReference type="PANTHER" id="PTHR43808:SF28">
    <property type="entry name" value="[LYSW]-LYSINE_[LYSW]-ORNITHINE HYDROLASE"/>
    <property type="match status" value="1"/>
</dbReference>
<evidence type="ECO:0000256" key="2">
    <source>
        <dbReference type="ARBA" id="ARBA00022605"/>
    </source>
</evidence>
<keyword evidence="3 8" id="KW-0479">Metal-binding</keyword>
<sequence length="381" mass="39851">MTAETHSTGPHTDAQRDARELLIGAVSTPSLSGQEAQVAGFLRDWMEARGFAAQVDGAGNAVGARGNGPFTVALLGHMDTVPGDIPVRVDGDGVLHGRGSVDAKGSLCTFMAAVAALPPQALDHVRFVVIGATEEEAPSSRGARHIREVLHPDAVLIGEPSGWEGLTLGYKGRLVAQVRAEKDNFHTAGEGSSAADDLTEAWFRVRAWAAASASDQGAGGVGIFDSVQATIQGIGSAGDGLTQRAEATFGLRLPPRLPPQDAQGQILELLGDLASVSVTFVGHETAVRYPKDNALTRAMRVAIRAHGGTPVFKVKTGTSDMNVVAAHWPVPTLAYGPGDSALDHTPDERLDLAEYDRAVLILTDALTRLAASVSQKSQLQQ</sequence>
<keyword evidence="2 8" id="KW-0028">Amino-acid biosynthesis</keyword>
<dbReference type="STRING" id="249408.BOO71_0000319"/>
<dbReference type="UniPathway" id="UPA00033">
    <property type="reaction ID" value="UER00039"/>
</dbReference>
<evidence type="ECO:0000256" key="4">
    <source>
        <dbReference type="ARBA" id="ARBA00022801"/>
    </source>
</evidence>
<name>A0A1U7P523_9DEIO</name>
<dbReference type="HAMAP" id="MF_01120">
    <property type="entry name" value="LysK"/>
    <property type="match status" value="1"/>
</dbReference>
<keyword evidence="4 8" id="KW-0378">Hydrolase</keyword>
<dbReference type="NCBIfam" id="NF003367">
    <property type="entry name" value="PRK04443.1"/>
    <property type="match status" value="1"/>
</dbReference>
<dbReference type="SUPFAM" id="SSF53187">
    <property type="entry name" value="Zn-dependent exopeptidases"/>
    <property type="match status" value="1"/>
</dbReference>
<dbReference type="EMBL" id="MSTI01000005">
    <property type="protein sequence ID" value="OLV20285.1"/>
    <property type="molecule type" value="Genomic_DNA"/>
</dbReference>
<feature type="binding site" evidence="8">
    <location>
        <position position="344"/>
    </location>
    <ligand>
        <name>Zn(2+)</name>
        <dbReference type="ChEBI" id="CHEBI:29105"/>
        <label>2</label>
    </ligand>
</feature>
<dbReference type="OrthoDB" id="9792335at2"/>
<dbReference type="PROSITE" id="PS00758">
    <property type="entry name" value="ARGE_DAPE_CPG2_1"/>
    <property type="match status" value="1"/>
</dbReference>
<evidence type="ECO:0000313" key="9">
    <source>
        <dbReference type="EMBL" id="OLV20285.1"/>
    </source>
</evidence>
<evidence type="ECO:0000256" key="7">
    <source>
        <dbReference type="ARBA" id="ARBA00023285"/>
    </source>
</evidence>
<dbReference type="EC" id="3.5.1.130" evidence="8"/>
<feature type="active site" description="Proton acceptor" evidence="8">
    <location>
        <position position="135"/>
    </location>
</feature>
<organism evidence="9 10">
    <name type="scientific">Deinococcus marmoris</name>
    <dbReference type="NCBI Taxonomy" id="249408"/>
    <lineage>
        <taxon>Bacteria</taxon>
        <taxon>Thermotogati</taxon>
        <taxon>Deinococcota</taxon>
        <taxon>Deinococci</taxon>
        <taxon>Deinococcales</taxon>
        <taxon>Deinococcaceae</taxon>
        <taxon>Deinococcus</taxon>
    </lineage>
</organism>
<dbReference type="GO" id="GO:0005737">
    <property type="term" value="C:cytoplasm"/>
    <property type="evidence" value="ECO:0007669"/>
    <property type="project" value="UniProtKB-SubCell"/>
</dbReference>
<protein>
    <recommendedName>
        <fullName evidence="8">[LysW]-lysine hydrolase</fullName>
        <ecNumber evidence="8">3.5.1.130</ecNumber>
    </recommendedName>
</protein>
<comment type="cofactor">
    <cofactor evidence="8">
        <name>Zn(2+)</name>
        <dbReference type="ChEBI" id="CHEBI:29105"/>
    </cofactor>
    <cofactor evidence="8">
        <name>Co(2+)</name>
        <dbReference type="ChEBI" id="CHEBI:48828"/>
    </cofactor>
    <text evidence="8">Binds 2 Zn(2+) or Co(2+) ions per subunit.</text>
</comment>
<keyword evidence="10" id="KW-1185">Reference proteome</keyword>
<dbReference type="GO" id="GO:0008270">
    <property type="term" value="F:zinc ion binding"/>
    <property type="evidence" value="ECO:0007669"/>
    <property type="project" value="UniProtKB-UniRule"/>
</dbReference>